<sequence>MYDIEIGMQGKIAADRPRRRLVGLGGSAKMPQHGDRPVGLEHQGDEGGRANVIHQLAEKSLVPMFPIMGFGQLSGNPHHFEPDYPKPLSLQSGKDFAHDAPLENPWLEHRKTTFFGHTSSSGPIVPESARACHEGKAEIQAHFTSRGFEDLSLRLLCVIFYGPMNIEFHYYALYYLCRSAGLPEDSASKIAVSSQMVDENLAAWEIRGGDKTSLSIVTQNYQFWDETTARSIYRPFHFLPGEKAKADSYRRDGRAGKYPVTADSPLAREILIAALRSGNPYRIGVALHAYADTWAHQNFSADQEPQNALDPRSPLPPVGHLQALKHPDNPRLVWKDPRLKDEYVDVRNAQRFSQAATMIYRFLTTYRKKGFEDEVFVIGRLGELWENDGGTRGGLAGEDSLARASDYIIEFDIPPYEPEAWIRRLGAQAKGLLGMDSAPEKLGYDRLSWIRHAATKASSALGSTRGSITRASYEESDFAAWNQAAKTHLDYCSLIFEQRGIA</sequence>
<evidence type="ECO:0000313" key="2">
    <source>
        <dbReference type="EMBL" id="MPL65926.1"/>
    </source>
</evidence>
<evidence type="ECO:0000256" key="1">
    <source>
        <dbReference type="SAM" id="MobiDB-lite"/>
    </source>
</evidence>
<gene>
    <name evidence="2" type="ORF">SDC9_11591</name>
</gene>
<feature type="region of interest" description="Disordered" evidence="1">
    <location>
        <begin position="302"/>
        <end position="322"/>
    </location>
</feature>
<name>A0A644TG46_9ZZZZ</name>
<dbReference type="EMBL" id="VSSQ01000030">
    <property type="protein sequence ID" value="MPL65926.1"/>
    <property type="molecule type" value="Genomic_DNA"/>
</dbReference>
<dbReference type="Pfam" id="PF20551">
    <property type="entry name" value="DUF6765"/>
    <property type="match status" value="1"/>
</dbReference>
<dbReference type="InterPro" id="IPR046653">
    <property type="entry name" value="DUF6765"/>
</dbReference>
<accession>A0A644TG46</accession>
<dbReference type="AlphaFoldDB" id="A0A644TG46"/>
<proteinExistence type="predicted"/>
<organism evidence="2">
    <name type="scientific">bioreactor metagenome</name>
    <dbReference type="NCBI Taxonomy" id="1076179"/>
    <lineage>
        <taxon>unclassified sequences</taxon>
        <taxon>metagenomes</taxon>
        <taxon>ecological metagenomes</taxon>
    </lineage>
</organism>
<comment type="caution">
    <text evidence="2">The sequence shown here is derived from an EMBL/GenBank/DDBJ whole genome shotgun (WGS) entry which is preliminary data.</text>
</comment>
<reference evidence="2" key="1">
    <citation type="submission" date="2019-08" db="EMBL/GenBank/DDBJ databases">
        <authorList>
            <person name="Kucharzyk K."/>
            <person name="Murdoch R.W."/>
            <person name="Higgins S."/>
            <person name="Loffler F."/>
        </authorList>
    </citation>
    <scope>NUCLEOTIDE SEQUENCE</scope>
</reference>
<protein>
    <submittedName>
        <fullName evidence="2">Uncharacterized protein</fullName>
    </submittedName>
</protein>